<comment type="similarity">
    <text evidence="1">Belongs to the AATF family.</text>
</comment>
<protein>
    <recommendedName>
        <fullName evidence="2">Protein BFR2</fullName>
    </recommendedName>
</protein>
<dbReference type="InterPro" id="IPR025160">
    <property type="entry name" value="AATF"/>
</dbReference>
<evidence type="ECO:0000256" key="1">
    <source>
        <dbReference type="ARBA" id="ARBA00008966"/>
    </source>
</evidence>
<dbReference type="Pfam" id="PF13339">
    <property type="entry name" value="AATF-Che1"/>
    <property type="match status" value="1"/>
</dbReference>
<feature type="compositionally biased region" description="Acidic residues" evidence="3">
    <location>
        <begin position="147"/>
        <end position="186"/>
    </location>
</feature>
<gene>
    <name evidence="6" type="ORF">VP01_2438g7</name>
</gene>
<evidence type="ECO:0000259" key="5">
    <source>
        <dbReference type="Pfam" id="PF13339"/>
    </source>
</evidence>
<evidence type="ECO:0000313" key="6">
    <source>
        <dbReference type="EMBL" id="KNZ56309.1"/>
    </source>
</evidence>
<dbReference type="InterPro" id="IPR012617">
    <property type="entry name" value="AATF_C"/>
</dbReference>
<dbReference type="PANTHER" id="PTHR15565">
    <property type="entry name" value="AATF PROTEIN APOPTOSIS ANTAGONIZING TRANSCRIPTION FACTOR"/>
    <property type="match status" value="1"/>
</dbReference>
<name>A0A0L6V6G1_9BASI</name>
<dbReference type="InterPro" id="IPR039223">
    <property type="entry name" value="AATF/Bfr2"/>
</dbReference>
<keyword evidence="7" id="KW-1185">Reference proteome</keyword>
<dbReference type="PANTHER" id="PTHR15565:SF0">
    <property type="entry name" value="PROTEIN AATF"/>
    <property type="match status" value="1"/>
</dbReference>
<feature type="region of interest" description="Disordered" evidence="3">
    <location>
        <begin position="408"/>
        <end position="434"/>
    </location>
</feature>
<dbReference type="OrthoDB" id="5783963at2759"/>
<dbReference type="Pfam" id="PF08164">
    <property type="entry name" value="TRAUB"/>
    <property type="match status" value="1"/>
</dbReference>
<proteinExistence type="inferred from homology"/>
<accession>A0A0L6V6G1</accession>
<feature type="domain" description="AATF leucine zipper-containing" evidence="5">
    <location>
        <begin position="239"/>
        <end position="369"/>
    </location>
</feature>
<evidence type="ECO:0000313" key="7">
    <source>
        <dbReference type="Proteomes" id="UP000037035"/>
    </source>
</evidence>
<feature type="region of interest" description="Disordered" evidence="3">
    <location>
        <begin position="118"/>
        <end position="224"/>
    </location>
</feature>
<organism evidence="6 7">
    <name type="scientific">Puccinia sorghi</name>
    <dbReference type="NCBI Taxonomy" id="27349"/>
    <lineage>
        <taxon>Eukaryota</taxon>
        <taxon>Fungi</taxon>
        <taxon>Dikarya</taxon>
        <taxon>Basidiomycota</taxon>
        <taxon>Pucciniomycotina</taxon>
        <taxon>Pucciniomycetes</taxon>
        <taxon>Pucciniales</taxon>
        <taxon>Pucciniaceae</taxon>
        <taxon>Puccinia</taxon>
    </lineage>
</organism>
<evidence type="ECO:0000259" key="4">
    <source>
        <dbReference type="Pfam" id="PF08164"/>
    </source>
</evidence>
<dbReference type="EMBL" id="LAVV01007323">
    <property type="protein sequence ID" value="KNZ56309.1"/>
    <property type="molecule type" value="Genomic_DNA"/>
</dbReference>
<feature type="compositionally biased region" description="Basic and acidic residues" evidence="3">
    <location>
        <begin position="136"/>
        <end position="146"/>
    </location>
</feature>
<evidence type="ECO:0000256" key="2">
    <source>
        <dbReference type="ARBA" id="ARBA00013850"/>
    </source>
</evidence>
<feature type="domain" description="Apoptosis-antagonizing transcription factor C-terminal" evidence="4">
    <location>
        <begin position="445"/>
        <end position="523"/>
    </location>
</feature>
<dbReference type="STRING" id="27349.A0A0L6V6G1"/>
<dbReference type="GO" id="GO:0000462">
    <property type="term" value="P:maturation of SSU-rRNA from tricistronic rRNA transcript (SSU-rRNA, 5.8S rRNA, LSU-rRNA)"/>
    <property type="evidence" value="ECO:0007669"/>
    <property type="project" value="TreeGrafter"/>
</dbReference>
<dbReference type="GO" id="GO:0005730">
    <property type="term" value="C:nucleolus"/>
    <property type="evidence" value="ECO:0007669"/>
    <property type="project" value="TreeGrafter"/>
</dbReference>
<feature type="region of interest" description="Disordered" evidence="3">
    <location>
        <begin position="314"/>
        <end position="341"/>
    </location>
</feature>
<feature type="compositionally biased region" description="Polar residues" evidence="3">
    <location>
        <begin position="210"/>
        <end position="219"/>
    </location>
</feature>
<feature type="compositionally biased region" description="Polar residues" evidence="3">
    <location>
        <begin position="418"/>
        <end position="431"/>
    </location>
</feature>
<comment type="caution">
    <text evidence="6">The sequence shown here is derived from an EMBL/GenBank/DDBJ whole genome shotgun (WGS) entry which is preliminary data.</text>
</comment>
<dbReference type="AlphaFoldDB" id="A0A0L6V6G1"/>
<sequence length="551" mass="62679">MVMIIKETRRRQTRAAPYRVGYSGSTNPRARRTRKNDTMSSLAALFKKISQPNPAEIDPEDAYHSIDAKAKESTGIEHDEDIEKIMGTSKLRQQTSIGNDSIHQEKYAGRLVNVKDWMNPDIGDRSESNDPSNRGNLKEKKATGVEEREEDYESDEEDDSDECNHDDDEEDEQDEDDDGDLRDDEDSTHASTTSTSENQDKARRIGESVNPESTASQSKHALEQPSDLINHLQSSVKADIEKGKAVKKQLTTYDRILAVRIGIQKPLIATNKLVEINSQTEKEAETDADHEQARIAVKNLLEISSKIGALRSELMESIDGEPPRKRKKDKHETDEDPQNDFEDCLEQAEQLDKRLSPFLRTTVRKWSTKINSTTALNSKKFDAGSKQQNVMDQLDRIWSSQDERNKLINRSRTHKQGPNRSTLVATNANSDDYSRPQIFEDRDFYLSLLKEVVETATRNQEEAMMGMNDYRSQRTHRGDADPKASKGRKIRYDVHEKLVSLMVPIQNELWTDEQKDELFGSLFGFGFQPLSAPNLDNQPFSLAKSDGFKLL</sequence>
<feature type="region of interest" description="Disordered" evidence="3">
    <location>
        <begin position="1"/>
        <end position="38"/>
    </location>
</feature>
<dbReference type="VEuPathDB" id="FungiDB:VP01_2438g7"/>
<dbReference type="Proteomes" id="UP000037035">
    <property type="component" value="Unassembled WGS sequence"/>
</dbReference>
<feature type="compositionally biased region" description="Basic residues" evidence="3">
    <location>
        <begin position="408"/>
        <end position="417"/>
    </location>
</feature>
<evidence type="ECO:0000256" key="3">
    <source>
        <dbReference type="SAM" id="MobiDB-lite"/>
    </source>
</evidence>
<reference evidence="6 7" key="1">
    <citation type="submission" date="2015-08" db="EMBL/GenBank/DDBJ databases">
        <title>Next Generation Sequencing and Analysis of the Genome of Puccinia sorghi L Schw, the Causal Agent of Maize Common Rust.</title>
        <authorList>
            <person name="Rochi L."/>
            <person name="Burguener G."/>
            <person name="Darino M."/>
            <person name="Turjanski A."/>
            <person name="Kreff E."/>
            <person name="Dieguez M.J."/>
            <person name="Sacco F."/>
        </authorList>
    </citation>
    <scope>NUCLEOTIDE SEQUENCE [LARGE SCALE GENOMIC DNA]</scope>
    <source>
        <strain evidence="6 7">RO10H11247</strain>
    </source>
</reference>